<reference evidence="2 3" key="1">
    <citation type="submission" date="2018-08" db="EMBL/GenBank/DDBJ databases">
        <title>A genome reference for cultivated species of the human gut microbiota.</title>
        <authorList>
            <person name="Zou Y."/>
            <person name="Xue W."/>
            <person name="Luo G."/>
        </authorList>
    </citation>
    <scope>NUCLEOTIDE SEQUENCE [LARGE SCALE GENOMIC DNA]</scope>
    <source>
        <strain evidence="2 3">TF08-14</strain>
    </source>
</reference>
<dbReference type="InterPro" id="IPR038461">
    <property type="entry name" value="Schlafen_AlbA_2_dom_sf"/>
</dbReference>
<gene>
    <name evidence="2" type="ORF">DXC81_06535</name>
</gene>
<sequence>MRGVGMIDGKELAKVVSRLRAQRTDDAFVEVKACSRGLSADVWETVSAFANTAGGLLLLGLDENDGAFAPAQHFDINRVRDQFVTGMGDGGQPCLVAQPPRYEMSRGEVDGSSVLLVEIAELSAQQKPCYIVARGVQAGSYKRIDDKDIRLSASEMYEMQTVLVPSDADVSVVPEATLEDLDDELVDSILANRNRQSPRVLKGAATREQQLDRVNILNKQGGVRMGGLLAAGVYPQQYFPKLVIDVAVHPGTEKAQPGLPRFLDRQVCDGPIAECVEGALNAIGRNIRKASYVVGVARLEEWEIPQSVLREALVNAVVHREYSPMFAGEAVSVDIYPNRIEVTNPGGLWGGKTLETLADGSSRCRNARLMSLMGAASLRHGAGYLVESQGSGIITMLREMEEHGLDAPIFVAKSDSFKVIFKRQEMQVSAKPCEPAGASGFPQVCKERNRGQTQRAQMDVDVQADMEIDSCEAMRPRELRQQIVASMSDGETRGARELASMMGVSLPKIRYALARLVDEGELVPTAATTNRNRKYKKVEV</sequence>
<dbReference type="PANTHER" id="PTHR30595:SF6">
    <property type="entry name" value="SCHLAFEN ALBA-2 DOMAIN-CONTAINING PROTEIN"/>
    <property type="match status" value="1"/>
</dbReference>
<protein>
    <submittedName>
        <fullName evidence="2">Transcriptional regulator</fullName>
    </submittedName>
</protein>
<dbReference type="InterPro" id="IPR038475">
    <property type="entry name" value="RecG_C_sf"/>
</dbReference>
<proteinExistence type="predicted"/>
<evidence type="ECO:0000313" key="3">
    <source>
        <dbReference type="Proteomes" id="UP000260943"/>
    </source>
</evidence>
<dbReference type="PANTHER" id="PTHR30595">
    <property type="entry name" value="GLPR-RELATED TRANSCRIPTIONAL REPRESSOR"/>
    <property type="match status" value="1"/>
</dbReference>
<dbReference type="Gene3D" id="3.30.950.30">
    <property type="entry name" value="Schlafen, AAA domain"/>
    <property type="match status" value="1"/>
</dbReference>
<dbReference type="Pfam" id="PF13749">
    <property type="entry name" value="HATPase_c_4"/>
    <property type="match status" value="1"/>
</dbReference>
<feature type="domain" description="Schlafen AlbA-2" evidence="1">
    <location>
        <begin position="26"/>
        <end position="150"/>
    </location>
</feature>
<dbReference type="Pfam" id="PF04326">
    <property type="entry name" value="SLFN_AlbA_2"/>
    <property type="match status" value="1"/>
</dbReference>
<name>A0A3E4QS04_9ACTN</name>
<dbReference type="AlphaFoldDB" id="A0A3E4QS04"/>
<dbReference type="Gene3D" id="3.30.565.60">
    <property type="match status" value="1"/>
</dbReference>
<dbReference type="Proteomes" id="UP000260943">
    <property type="component" value="Unassembled WGS sequence"/>
</dbReference>
<evidence type="ECO:0000313" key="2">
    <source>
        <dbReference type="EMBL" id="RGL09867.1"/>
    </source>
</evidence>
<comment type="caution">
    <text evidence="2">The sequence shown here is derived from an EMBL/GenBank/DDBJ whole genome shotgun (WGS) entry which is preliminary data.</text>
</comment>
<dbReference type="EMBL" id="QSRJ01000007">
    <property type="protein sequence ID" value="RGL09867.1"/>
    <property type="molecule type" value="Genomic_DNA"/>
</dbReference>
<evidence type="ECO:0000259" key="1">
    <source>
        <dbReference type="Pfam" id="PF04326"/>
    </source>
</evidence>
<accession>A0A3E4QS04</accession>
<organism evidence="2 3">
    <name type="scientific">Collinsella tanakaei</name>
    <dbReference type="NCBI Taxonomy" id="626935"/>
    <lineage>
        <taxon>Bacteria</taxon>
        <taxon>Bacillati</taxon>
        <taxon>Actinomycetota</taxon>
        <taxon>Coriobacteriia</taxon>
        <taxon>Coriobacteriales</taxon>
        <taxon>Coriobacteriaceae</taxon>
        <taxon>Collinsella</taxon>
    </lineage>
</organism>
<dbReference type="InterPro" id="IPR007421">
    <property type="entry name" value="Schlafen_AlbA_2_dom"/>
</dbReference>